<evidence type="ECO:0000259" key="4">
    <source>
        <dbReference type="Pfam" id="PF09262"/>
    </source>
</evidence>
<sequence>MYMSVYTSPSRLGSLLYVTIKATTVANVANSTCLTPSIEDHFLTQIRILAQPQMLLVWLYGKMVIRVKMSSVHASHSSPNSTPHTPYLLINETEVIVSSRPRVDGNSDAKQSHQILSGDQAGEKSTEAHDAEFNHSSPIVNSKPAQPTKPVDQATQLIIAPRVQVVPAALIPIGYVSMPIQLQTRWFGSHHSAAACGHPGDYEG</sequence>
<comment type="caution">
    <text evidence="5">The sequence shown here is derived from an EMBL/GenBank/DDBJ whole genome shotgun (WGS) entry which is preliminary data.</text>
</comment>
<reference evidence="5" key="1">
    <citation type="submission" date="2013-11" db="EMBL/GenBank/DDBJ databases">
        <title>Genome sequence of the fusiform rust pathogen reveals effectors for host alternation and coevolution with pine.</title>
        <authorList>
            <consortium name="DOE Joint Genome Institute"/>
            <person name="Smith K."/>
            <person name="Pendleton A."/>
            <person name="Kubisiak T."/>
            <person name="Anderson C."/>
            <person name="Salamov A."/>
            <person name="Aerts A."/>
            <person name="Riley R."/>
            <person name="Clum A."/>
            <person name="Lindquist E."/>
            <person name="Ence D."/>
            <person name="Campbell M."/>
            <person name="Kronenberg Z."/>
            <person name="Feau N."/>
            <person name="Dhillon B."/>
            <person name="Hamelin R."/>
            <person name="Burleigh J."/>
            <person name="Smith J."/>
            <person name="Yandell M."/>
            <person name="Nelson C."/>
            <person name="Grigoriev I."/>
            <person name="Davis J."/>
        </authorList>
    </citation>
    <scope>NUCLEOTIDE SEQUENCE</scope>
    <source>
        <strain evidence="5">G11</strain>
    </source>
</reference>
<evidence type="ECO:0000313" key="5">
    <source>
        <dbReference type="EMBL" id="KAG0146898.1"/>
    </source>
</evidence>
<evidence type="ECO:0000256" key="2">
    <source>
        <dbReference type="ARBA" id="ARBA00022840"/>
    </source>
</evidence>
<dbReference type="Proteomes" id="UP000886653">
    <property type="component" value="Unassembled WGS sequence"/>
</dbReference>
<dbReference type="SUPFAM" id="SSF54585">
    <property type="entry name" value="Cdc48 domain 2-like"/>
    <property type="match status" value="1"/>
</dbReference>
<dbReference type="InterPro" id="IPR015342">
    <property type="entry name" value="PEX1-N_C-lobe"/>
</dbReference>
<dbReference type="GO" id="GO:0007031">
    <property type="term" value="P:peroxisome organization"/>
    <property type="evidence" value="ECO:0007669"/>
    <property type="project" value="InterPro"/>
</dbReference>
<organism evidence="5 6">
    <name type="scientific">Cronartium quercuum f. sp. fusiforme G11</name>
    <dbReference type="NCBI Taxonomy" id="708437"/>
    <lineage>
        <taxon>Eukaryota</taxon>
        <taxon>Fungi</taxon>
        <taxon>Dikarya</taxon>
        <taxon>Basidiomycota</taxon>
        <taxon>Pucciniomycotina</taxon>
        <taxon>Pucciniomycetes</taxon>
        <taxon>Pucciniales</taxon>
        <taxon>Coleosporiaceae</taxon>
        <taxon>Cronartium</taxon>
    </lineage>
</organism>
<feature type="compositionally biased region" description="Basic and acidic residues" evidence="3">
    <location>
        <begin position="121"/>
        <end position="133"/>
    </location>
</feature>
<gene>
    <name evidence="5" type="ORF">CROQUDRAFT_92040</name>
</gene>
<keyword evidence="6" id="KW-1185">Reference proteome</keyword>
<keyword evidence="1" id="KW-0547">Nucleotide-binding</keyword>
<proteinExistence type="predicted"/>
<evidence type="ECO:0000313" key="6">
    <source>
        <dbReference type="Proteomes" id="UP000886653"/>
    </source>
</evidence>
<dbReference type="Pfam" id="PF09262">
    <property type="entry name" value="PEX-1N"/>
    <property type="match status" value="1"/>
</dbReference>
<feature type="region of interest" description="Disordered" evidence="3">
    <location>
        <begin position="100"/>
        <end position="148"/>
    </location>
</feature>
<feature type="domain" description="Peroxisomal ATPase PEX1 N-terminal C-lobe" evidence="4">
    <location>
        <begin position="37"/>
        <end position="98"/>
    </location>
</feature>
<dbReference type="OrthoDB" id="2187at2759"/>
<evidence type="ECO:0000256" key="1">
    <source>
        <dbReference type="ARBA" id="ARBA00022741"/>
    </source>
</evidence>
<keyword evidence="2" id="KW-0067">ATP-binding</keyword>
<dbReference type="InterPro" id="IPR029067">
    <property type="entry name" value="CDC48_domain_2-like_sf"/>
</dbReference>
<dbReference type="GO" id="GO:0005777">
    <property type="term" value="C:peroxisome"/>
    <property type="evidence" value="ECO:0007669"/>
    <property type="project" value="InterPro"/>
</dbReference>
<dbReference type="EMBL" id="MU167254">
    <property type="protein sequence ID" value="KAG0146898.1"/>
    <property type="molecule type" value="Genomic_DNA"/>
</dbReference>
<accession>A0A9P6NMR8</accession>
<dbReference type="Gene3D" id="3.10.330.10">
    <property type="match status" value="1"/>
</dbReference>
<dbReference type="GO" id="GO:0005524">
    <property type="term" value="F:ATP binding"/>
    <property type="evidence" value="ECO:0007669"/>
    <property type="project" value="UniProtKB-KW"/>
</dbReference>
<feature type="compositionally biased region" description="Basic and acidic residues" evidence="3">
    <location>
        <begin position="101"/>
        <end position="111"/>
    </location>
</feature>
<evidence type="ECO:0000256" key="3">
    <source>
        <dbReference type="SAM" id="MobiDB-lite"/>
    </source>
</evidence>
<dbReference type="AlphaFoldDB" id="A0A9P6NMR8"/>
<name>A0A9P6NMR8_9BASI</name>
<feature type="compositionally biased region" description="Polar residues" evidence="3">
    <location>
        <begin position="134"/>
        <end position="145"/>
    </location>
</feature>
<protein>
    <recommendedName>
        <fullName evidence="4">Peroxisomal ATPase PEX1 N-terminal C-lobe domain-containing protein</fullName>
    </recommendedName>
</protein>